<dbReference type="STRING" id="526218.Sterm_0998"/>
<dbReference type="SUPFAM" id="SSF53254">
    <property type="entry name" value="Phosphoglycerate mutase-like"/>
    <property type="match status" value="1"/>
</dbReference>
<protein>
    <submittedName>
        <fullName evidence="3">Phosphoglycerate mutase</fullName>
    </submittedName>
</protein>
<dbReference type="AlphaFoldDB" id="D1AFI1"/>
<reference evidence="3 4" key="2">
    <citation type="journal article" date="2010" name="Stand. Genomic Sci.">
        <title>Complete genome sequence of Sebaldella termitidis type strain (NCTC 11300).</title>
        <authorList>
            <person name="Harmon-Smith M."/>
            <person name="Celia L."/>
            <person name="Chertkov O."/>
            <person name="Lapidus A."/>
            <person name="Copeland A."/>
            <person name="Glavina Del Rio T."/>
            <person name="Nolan M."/>
            <person name="Lucas S."/>
            <person name="Tice H."/>
            <person name="Cheng J.F."/>
            <person name="Han C."/>
            <person name="Detter J.C."/>
            <person name="Bruce D."/>
            <person name="Goodwin L."/>
            <person name="Pitluck S."/>
            <person name="Pati A."/>
            <person name="Liolios K."/>
            <person name="Ivanova N."/>
            <person name="Mavromatis K."/>
            <person name="Mikhailova N."/>
            <person name="Chen A."/>
            <person name="Palaniappan K."/>
            <person name="Land M."/>
            <person name="Hauser L."/>
            <person name="Chang Y.J."/>
            <person name="Jeffries C.D."/>
            <person name="Brettin T."/>
            <person name="Goker M."/>
            <person name="Beck B."/>
            <person name="Bristow J."/>
            <person name="Eisen J.A."/>
            <person name="Markowitz V."/>
            <person name="Hugenholtz P."/>
            <person name="Kyrpides N.C."/>
            <person name="Klenk H.P."/>
            <person name="Chen F."/>
        </authorList>
    </citation>
    <scope>NUCLEOTIDE SEQUENCE [LARGE SCALE GENOMIC DNA]</scope>
    <source>
        <strain evidence="4">ATCC 33386 / NCTC 11300</strain>
    </source>
</reference>
<reference evidence="4" key="1">
    <citation type="submission" date="2009-09" db="EMBL/GenBank/DDBJ databases">
        <title>The complete chromosome of Sebaldella termitidis ATCC 33386.</title>
        <authorList>
            <consortium name="US DOE Joint Genome Institute (JGI-PGF)"/>
            <person name="Lucas S."/>
            <person name="Copeland A."/>
            <person name="Lapidus A."/>
            <person name="Glavina del Rio T."/>
            <person name="Dalin E."/>
            <person name="Tice H."/>
            <person name="Bruce D."/>
            <person name="Goodwin L."/>
            <person name="Pitluck S."/>
            <person name="Kyrpides N."/>
            <person name="Mavromatis K."/>
            <person name="Ivanova N."/>
            <person name="Mikhailova N."/>
            <person name="Sims D."/>
            <person name="Meincke L."/>
            <person name="Brettin T."/>
            <person name="Detter J.C."/>
            <person name="Han C."/>
            <person name="Larimer F."/>
            <person name="Land M."/>
            <person name="Hauser L."/>
            <person name="Markowitz V."/>
            <person name="Cheng J.F."/>
            <person name="Hugenholtz P."/>
            <person name="Woyke T."/>
            <person name="Wu D."/>
            <person name="Eisen J.A."/>
        </authorList>
    </citation>
    <scope>NUCLEOTIDE SEQUENCE [LARGE SCALE GENOMIC DNA]</scope>
    <source>
        <strain evidence="4">ATCC 33386 / NCTC 11300</strain>
    </source>
</reference>
<feature type="binding site" evidence="2">
    <location>
        <begin position="11"/>
        <end position="18"/>
    </location>
    <ligand>
        <name>substrate</name>
    </ligand>
</feature>
<name>D1AFI1_SEBTE</name>
<evidence type="ECO:0000313" key="4">
    <source>
        <dbReference type="Proteomes" id="UP000000845"/>
    </source>
</evidence>
<dbReference type="Pfam" id="PF00300">
    <property type="entry name" value="His_Phos_1"/>
    <property type="match status" value="1"/>
</dbReference>
<dbReference type="InterPro" id="IPR013078">
    <property type="entry name" value="His_Pase_superF_clade-1"/>
</dbReference>
<dbReference type="CDD" id="cd07067">
    <property type="entry name" value="HP_PGM_like"/>
    <property type="match status" value="1"/>
</dbReference>
<dbReference type="GO" id="GO:0016791">
    <property type="term" value="F:phosphatase activity"/>
    <property type="evidence" value="ECO:0007669"/>
    <property type="project" value="TreeGrafter"/>
</dbReference>
<gene>
    <name evidence="3" type="ordered locus">Sterm_0998</name>
</gene>
<accession>D1AFI1</accession>
<evidence type="ECO:0000256" key="2">
    <source>
        <dbReference type="PIRSR" id="PIRSR613078-2"/>
    </source>
</evidence>
<dbReference type="EMBL" id="CP001739">
    <property type="protein sequence ID" value="ACZ07866.1"/>
    <property type="molecule type" value="Genomic_DNA"/>
</dbReference>
<dbReference type="InterPro" id="IPR029033">
    <property type="entry name" value="His_PPase_superfam"/>
</dbReference>
<feature type="active site" description="Proton donor/acceptor" evidence="1">
    <location>
        <position position="85"/>
    </location>
</feature>
<dbReference type="KEGG" id="str:Sterm_0998"/>
<feature type="binding site" evidence="2">
    <location>
        <position position="61"/>
    </location>
    <ligand>
        <name>substrate</name>
    </ligand>
</feature>
<sequence length="201" mass="23511">MNKNTEFIFIRHGITELNVKKVYFGQLDPALINEGIQQIQNTKKNLINENISLFYSSDLKRCTESAKIINESLNLDIIEKEGFRELNFGIFEGISHEELMNKYPEEADIFFKNWETYRIPGGESIHDFMMRAVNEIEEIKKACKGERILITTHSGVIQSVLSYYFTGNLEAYWKFRFNHGSMTKLCFDSSDFAFLEYVNRI</sequence>
<dbReference type="Proteomes" id="UP000000845">
    <property type="component" value="Chromosome"/>
</dbReference>
<organism evidence="3 4">
    <name type="scientific">Sebaldella termitidis (strain ATCC 33386 / NCTC 11300)</name>
    <dbReference type="NCBI Taxonomy" id="526218"/>
    <lineage>
        <taxon>Bacteria</taxon>
        <taxon>Fusobacteriati</taxon>
        <taxon>Fusobacteriota</taxon>
        <taxon>Fusobacteriia</taxon>
        <taxon>Fusobacteriales</taxon>
        <taxon>Leptotrichiaceae</taxon>
        <taxon>Sebaldella</taxon>
    </lineage>
</organism>
<dbReference type="Gene3D" id="3.40.50.1240">
    <property type="entry name" value="Phosphoglycerate mutase-like"/>
    <property type="match status" value="1"/>
</dbReference>
<dbReference type="RefSeq" id="WP_012860462.1">
    <property type="nucleotide sequence ID" value="NC_013517.1"/>
</dbReference>
<dbReference type="InterPro" id="IPR050275">
    <property type="entry name" value="PGM_Phosphatase"/>
</dbReference>
<dbReference type="PANTHER" id="PTHR48100">
    <property type="entry name" value="BROAD-SPECIFICITY PHOSPHATASE YOR283W-RELATED"/>
    <property type="match status" value="1"/>
</dbReference>
<evidence type="ECO:0000313" key="3">
    <source>
        <dbReference type="EMBL" id="ACZ07866.1"/>
    </source>
</evidence>
<dbReference type="SMART" id="SM00855">
    <property type="entry name" value="PGAM"/>
    <property type="match status" value="1"/>
</dbReference>
<dbReference type="HOGENOM" id="CLU_033323_8_4_0"/>
<keyword evidence="4" id="KW-1185">Reference proteome</keyword>
<dbReference type="GO" id="GO:0005737">
    <property type="term" value="C:cytoplasm"/>
    <property type="evidence" value="ECO:0007669"/>
    <property type="project" value="TreeGrafter"/>
</dbReference>
<dbReference type="PIRSF" id="PIRSF000709">
    <property type="entry name" value="6PFK_2-Ptase"/>
    <property type="match status" value="1"/>
</dbReference>
<dbReference type="eggNOG" id="COG0406">
    <property type="taxonomic scope" value="Bacteria"/>
</dbReference>
<feature type="active site" description="Tele-phosphohistidine intermediate" evidence="1">
    <location>
        <position position="12"/>
    </location>
</feature>
<dbReference type="PANTHER" id="PTHR48100:SF59">
    <property type="entry name" value="ADENOSYLCOBALAMIN_ALPHA-RIBAZOLE PHOSPHATASE"/>
    <property type="match status" value="1"/>
</dbReference>
<evidence type="ECO:0000256" key="1">
    <source>
        <dbReference type="PIRSR" id="PIRSR613078-1"/>
    </source>
</evidence>
<proteinExistence type="predicted"/>